<sequence length="67" mass="7786">MPTSVLCRIFVIVCYSLQFLNFQVNSFREEKLNQYVVPLLVSFSPQTKSIVSSPPLPRRITRQRGQQ</sequence>
<protein>
    <recommendedName>
        <fullName evidence="5">Secreted protein</fullName>
    </recommendedName>
</protein>
<proteinExistence type="predicted"/>
<comment type="caution">
    <text evidence="3">The sequence shown here is derived from an EMBL/GenBank/DDBJ whole genome shotgun (WGS) entry which is preliminary data.</text>
</comment>
<dbReference type="EMBL" id="JAFNEN010000090">
    <property type="protein sequence ID" value="KAG8195310.1"/>
    <property type="molecule type" value="Genomic_DNA"/>
</dbReference>
<reference evidence="3 4" key="1">
    <citation type="journal article" date="2022" name="Nat. Ecol. Evol.">
        <title>A masculinizing supergene underlies an exaggerated male reproductive morph in a spider.</title>
        <authorList>
            <person name="Hendrickx F."/>
            <person name="De Corte Z."/>
            <person name="Sonet G."/>
            <person name="Van Belleghem S.M."/>
            <person name="Kostlbacher S."/>
            <person name="Vangestel C."/>
        </authorList>
    </citation>
    <scope>NUCLEOTIDE SEQUENCE [LARGE SCALE GENOMIC DNA]</scope>
    <source>
        <strain evidence="3">W744_W776</strain>
    </source>
</reference>
<evidence type="ECO:0000313" key="4">
    <source>
        <dbReference type="Proteomes" id="UP000827092"/>
    </source>
</evidence>
<keyword evidence="2" id="KW-0732">Signal</keyword>
<evidence type="ECO:0000256" key="1">
    <source>
        <dbReference type="SAM" id="MobiDB-lite"/>
    </source>
</evidence>
<evidence type="ECO:0008006" key="5">
    <source>
        <dbReference type="Google" id="ProtNLM"/>
    </source>
</evidence>
<feature type="chain" id="PRO_5043652902" description="Secreted protein" evidence="2">
    <location>
        <begin position="17"/>
        <end position="67"/>
    </location>
</feature>
<keyword evidence="4" id="KW-1185">Reference proteome</keyword>
<evidence type="ECO:0000313" key="3">
    <source>
        <dbReference type="EMBL" id="KAG8195310.1"/>
    </source>
</evidence>
<organism evidence="3 4">
    <name type="scientific">Oedothorax gibbosus</name>
    <dbReference type="NCBI Taxonomy" id="931172"/>
    <lineage>
        <taxon>Eukaryota</taxon>
        <taxon>Metazoa</taxon>
        <taxon>Ecdysozoa</taxon>
        <taxon>Arthropoda</taxon>
        <taxon>Chelicerata</taxon>
        <taxon>Arachnida</taxon>
        <taxon>Araneae</taxon>
        <taxon>Araneomorphae</taxon>
        <taxon>Entelegynae</taxon>
        <taxon>Araneoidea</taxon>
        <taxon>Linyphiidae</taxon>
        <taxon>Erigoninae</taxon>
        <taxon>Oedothorax</taxon>
    </lineage>
</organism>
<evidence type="ECO:0000256" key="2">
    <source>
        <dbReference type="SAM" id="SignalP"/>
    </source>
</evidence>
<dbReference type="Proteomes" id="UP000827092">
    <property type="component" value="Unassembled WGS sequence"/>
</dbReference>
<accession>A0AAV6VF90</accession>
<gene>
    <name evidence="3" type="ORF">JTE90_028457</name>
</gene>
<feature type="signal peptide" evidence="2">
    <location>
        <begin position="1"/>
        <end position="16"/>
    </location>
</feature>
<feature type="region of interest" description="Disordered" evidence="1">
    <location>
        <begin position="47"/>
        <end position="67"/>
    </location>
</feature>
<name>A0AAV6VF90_9ARAC</name>
<dbReference type="AlphaFoldDB" id="A0AAV6VF90"/>